<comment type="caution">
    <text evidence="2">The sequence shown here is derived from an EMBL/GenBank/DDBJ whole genome shotgun (WGS) entry which is preliminary data.</text>
</comment>
<dbReference type="InterPro" id="IPR013320">
    <property type="entry name" value="ConA-like_dom_sf"/>
</dbReference>
<organism evidence="2 3">
    <name type="scientific">Taibaiella soli</name>
    <dbReference type="NCBI Taxonomy" id="1649169"/>
    <lineage>
        <taxon>Bacteria</taxon>
        <taxon>Pseudomonadati</taxon>
        <taxon>Bacteroidota</taxon>
        <taxon>Chitinophagia</taxon>
        <taxon>Chitinophagales</taxon>
        <taxon>Chitinophagaceae</taxon>
        <taxon>Taibaiella</taxon>
    </lineage>
</organism>
<dbReference type="Gene3D" id="2.60.120.200">
    <property type="match status" value="1"/>
</dbReference>
<feature type="domain" description="MAM" evidence="1">
    <location>
        <begin position="333"/>
        <end position="506"/>
    </location>
</feature>
<dbReference type="GO" id="GO:0005975">
    <property type="term" value="P:carbohydrate metabolic process"/>
    <property type="evidence" value="ECO:0007669"/>
    <property type="project" value="UniProtKB-ARBA"/>
</dbReference>
<dbReference type="OrthoDB" id="614723at2"/>
<dbReference type="Pfam" id="PF20009">
    <property type="entry name" value="GEVED"/>
    <property type="match status" value="2"/>
</dbReference>
<gene>
    <name evidence="2" type="ORF">DN068_09795</name>
</gene>
<dbReference type="GO" id="GO:0004553">
    <property type="term" value="F:hydrolase activity, hydrolyzing O-glycosyl compounds"/>
    <property type="evidence" value="ECO:0007669"/>
    <property type="project" value="UniProtKB-ARBA"/>
</dbReference>
<accession>A0A2W2AYR9</accession>
<dbReference type="Gene3D" id="2.60.40.2700">
    <property type="match status" value="1"/>
</dbReference>
<dbReference type="EMBL" id="QKTW01000015">
    <property type="protein sequence ID" value="PZF73154.1"/>
    <property type="molecule type" value="Genomic_DNA"/>
</dbReference>
<keyword evidence="3" id="KW-1185">Reference proteome</keyword>
<dbReference type="InterPro" id="IPR045474">
    <property type="entry name" value="GEVED"/>
</dbReference>
<evidence type="ECO:0000313" key="3">
    <source>
        <dbReference type="Proteomes" id="UP000248745"/>
    </source>
</evidence>
<dbReference type="InterPro" id="IPR026444">
    <property type="entry name" value="Secre_tail"/>
</dbReference>
<dbReference type="InterPro" id="IPR000998">
    <property type="entry name" value="MAM_dom"/>
</dbReference>
<reference evidence="2 3" key="1">
    <citation type="submission" date="2018-06" db="EMBL/GenBank/DDBJ databases">
        <title>Mucibacter soli gen. nov., sp. nov., a new member of the family Chitinophagaceae producing mucin.</title>
        <authorList>
            <person name="Kim M.-K."/>
            <person name="Park S."/>
            <person name="Kim T.-S."/>
            <person name="Joung Y."/>
            <person name="Han J.-H."/>
            <person name="Kim S.B."/>
        </authorList>
    </citation>
    <scope>NUCLEOTIDE SEQUENCE [LARGE SCALE GENOMIC DNA]</scope>
    <source>
        <strain evidence="2 3">R1-15</strain>
    </source>
</reference>
<evidence type="ECO:0000313" key="2">
    <source>
        <dbReference type="EMBL" id="PZF73154.1"/>
    </source>
</evidence>
<dbReference type="Pfam" id="PF18962">
    <property type="entry name" value="Por_Secre_tail"/>
    <property type="match status" value="1"/>
</dbReference>
<protein>
    <recommendedName>
        <fullName evidence="1">MAM domain-containing protein</fullName>
    </recommendedName>
</protein>
<dbReference type="GO" id="GO:0016020">
    <property type="term" value="C:membrane"/>
    <property type="evidence" value="ECO:0007669"/>
    <property type="project" value="InterPro"/>
</dbReference>
<dbReference type="Gene3D" id="2.60.120.260">
    <property type="entry name" value="Galactose-binding domain-like"/>
    <property type="match status" value="1"/>
</dbReference>
<dbReference type="NCBIfam" id="TIGR04183">
    <property type="entry name" value="Por_Secre_tail"/>
    <property type="match status" value="1"/>
</dbReference>
<sequence length="1412" mass="151571">MMQKITHPSSIHDGRFKGGFKWYLAALMLMFGFIEPAAAQQWTIGTGTSSNSSTGYPTPFGNYWSGMKTQFLYTAAELTAAGATPGNIHQLSFNVSGLNTAGAHLAYNINMKGTTTTALSTWETGTVNYFSAPSVTPVLGWNDFPLATPFNWNGTDNVLVEICFWNGPSTYTSNASVYYSAVTGGAIDFHSDSGGPFCTQSPAVTTYANRPNIRFTRFNPCTGTPSISVSPAGPIASCAGATQILTAVVPVATSGFTYQWDSASTCAGTWGAISGATSNTYSFSVTGNKFYRVRVTCSNAGGGTATSACVQVTAAPPTYSTIPYFQDFEAWQNYCSTSDVPSNNWTNQPSTGNTSWRRNDQGSTASWYSTSGMYAPTAAKSGTYSARFHSYGASFGTPSVTTPGNLDLYLDCSASTAPKNLYFWYNNFAQYGYDNDSLSILLSTNGGISFTTLAAFDTSSAWVRKQIPIASSSAQTIVRFQGRKITNYDYSDILVDSVYVATPCSGQPSAGILTPGGPITGCPGSLYTFTSQGTTLAGNLSYTWIQKANGATTWSTAVGTVGNNGGTFTTPNLYDTISYRMVVKCLGSSLTDTTPVVTINILRPTYASVPFVEDFESWSNRCYTTDIPGTMWSNYPATGDNSWRRDDQGASASWTSATTGLSTPVSAVGAHSARFHGYYAPTGAAGAGLLDLFVNCSTVTGNKELQFYLKTQTGTTYPNDSVIVMMSTNGGSTYTTLGAYGPGSGSWDFNTLTVPSNSATTVIRFKARSDYQYYGDIAIDYVRVLPPCAATPSAGNVTPITPCANADFQLTLQNNSQAAGITYQWQDSTAGSPGWSASGITNAATMIATGNISMATYFRCIITCTNSSASDTTPAYLVNLAPFYNCYCNSTALYNSATDNIGRVTLRRTSTGDTLMNNGPGLPLYNFTPIAMYSNFRQTVPAPKIVRDSTYTISIQQVESSTSVYTTRAYVFVDFNRDGVFQSTELMYVGAPVSGSNPVLMVAGQFTVPDSAKIGLTGMRIILDETSAATMNPCGNYSYGETEDYLAEIAYPPCDGPTNPGVAHTSDTSMCAGYTFQLVDTTHEYHRSGISWLWQVSTNNGSTWSAIPNSAGRDTVNVLFTQPSSYRLQMTCNITNDITYSNVLFVNGKPPYKCYCYSIANGGAADTSDIGAFSIGNFVINTGGPHLRNPIANKGRTDYTDLGPIELYADSTYTMNIYHTMKSQTHADARITMFLDYNNNLAYDIPSERVNLTNNISTAGGWYVINTITIPSAVIPNVPTGMRIILNNNIGPNVPSDEACGPYTSGETEDYTVIFRQANPTGIGTLNNVQDLSLYPNPTGGRFTVSFNAETAVKDMEINVTTVTGQSVLRQNFNNVGHTFVKDFDLTEQARGVYFVEIRADGQKAIRKVVLR</sequence>
<feature type="domain" description="MAM" evidence="1">
    <location>
        <begin position="614"/>
        <end position="790"/>
    </location>
</feature>
<dbReference type="RefSeq" id="WP_110998731.1">
    <property type="nucleotide sequence ID" value="NZ_QKTW01000015.1"/>
</dbReference>
<dbReference type="PROSITE" id="PS50060">
    <property type="entry name" value="MAM_2"/>
    <property type="match status" value="2"/>
</dbReference>
<dbReference type="SUPFAM" id="SSF49899">
    <property type="entry name" value="Concanavalin A-like lectins/glucanases"/>
    <property type="match status" value="2"/>
</dbReference>
<evidence type="ECO:0000259" key="1">
    <source>
        <dbReference type="PROSITE" id="PS50060"/>
    </source>
</evidence>
<proteinExistence type="predicted"/>
<dbReference type="Proteomes" id="UP000248745">
    <property type="component" value="Unassembled WGS sequence"/>
</dbReference>
<name>A0A2W2AYR9_9BACT</name>